<feature type="transmembrane region" description="Helical" evidence="2">
    <location>
        <begin position="68"/>
        <end position="88"/>
    </location>
</feature>
<name>A0A895YNE6_9ACTN</name>
<evidence type="ECO:0000313" key="3">
    <source>
        <dbReference type="EMBL" id="QSB15640.1"/>
    </source>
</evidence>
<gene>
    <name evidence="3" type="ORF">JQS43_04640</name>
</gene>
<organism evidence="3 4">
    <name type="scientific">Natronosporangium hydrolyticum</name>
    <dbReference type="NCBI Taxonomy" id="2811111"/>
    <lineage>
        <taxon>Bacteria</taxon>
        <taxon>Bacillati</taxon>
        <taxon>Actinomycetota</taxon>
        <taxon>Actinomycetes</taxon>
        <taxon>Micromonosporales</taxon>
        <taxon>Micromonosporaceae</taxon>
        <taxon>Natronosporangium</taxon>
    </lineage>
</organism>
<evidence type="ECO:0000256" key="2">
    <source>
        <dbReference type="SAM" id="Phobius"/>
    </source>
</evidence>
<accession>A0A895YNE6</accession>
<reference evidence="3" key="1">
    <citation type="submission" date="2021-02" db="EMBL/GenBank/DDBJ databases">
        <title>Natrosporangium hydrolyticum gen. nov., sp. nov, a haloalkaliphilic actinobacterium from a soda solonchak soil.</title>
        <authorList>
            <person name="Sorokin D.Y."/>
            <person name="Khijniak T.V."/>
            <person name="Zakharycheva A.P."/>
            <person name="Boueva O.V."/>
            <person name="Ariskina E.V."/>
            <person name="Hahnke R.L."/>
            <person name="Bunk B."/>
            <person name="Sproer C."/>
            <person name="Schumann P."/>
            <person name="Evtushenko L.I."/>
            <person name="Kublanov I.V."/>
        </authorList>
    </citation>
    <scope>NUCLEOTIDE SEQUENCE</scope>
    <source>
        <strain evidence="3">DSM 106523</strain>
    </source>
</reference>
<evidence type="ECO:0000256" key="1">
    <source>
        <dbReference type="SAM" id="MobiDB-lite"/>
    </source>
</evidence>
<sequence length="168" mass="17974">MIRVPDSDNLGRTRDDVTAAVEQLFSAAEHGAKQVGRTSRRSGQVARRRVTDAGRALRGEPPVDRWRWLGTGLALGAVAGAAVATLLARRETREAILPEQVQATAASLRERANGTAETVRERAGAAAEDAANATREAAAKVRDEATKVRDEVNKHRPTKDAKSSGQDT</sequence>
<feature type="region of interest" description="Disordered" evidence="1">
    <location>
        <begin position="30"/>
        <end position="54"/>
    </location>
</feature>
<keyword evidence="2" id="KW-0812">Transmembrane</keyword>
<dbReference type="KEGG" id="nhy:JQS43_04640"/>
<dbReference type="Proteomes" id="UP000662857">
    <property type="component" value="Chromosome"/>
</dbReference>
<keyword evidence="2" id="KW-0472">Membrane</keyword>
<proteinExistence type="predicted"/>
<evidence type="ECO:0000313" key="4">
    <source>
        <dbReference type="Proteomes" id="UP000662857"/>
    </source>
</evidence>
<dbReference type="RefSeq" id="WP_239677821.1">
    <property type="nucleotide sequence ID" value="NZ_CP070499.1"/>
</dbReference>
<feature type="compositionally biased region" description="Low complexity" evidence="1">
    <location>
        <begin position="124"/>
        <end position="136"/>
    </location>
</feature>
<protein>
    <submittedName>
        <fullName evidence="3">Uncharacterized protein</fullName>
    </submittedName>
</protein>
<feature type="compositionally biased region" description="Basic and acidic residues" evidence="1">
    <location>
        <begin position="108"/>
        <end position="123"/>
    </location>
</feature>
<dbReference type="EMBL" id="CP070499">
    <property type="protein sequence ID" value="QSB15640.1"/>
    <property type="molecule type" value="Genomic_DNA"/>
</dbReference>
<keyword evidence="2" id="KW-1133">Transmembrane helix</keyword>
<keyword evidence="4" id="KW-1185">Reference proteome</keyword>
<feature type="region of interest" description="Disordered" evidence="1">
    <location>
        <begin position="108"/>
        <end position="168"/>
    </location>
</feature>
<feature type="compositionally biased region" description="Basic and acidic residues" evidence="1">
    <location>
        <begin position="137"/>
        <end position="162"/>
    </location>
</feature>
<dbReference type="AlphaFoldDB" id="A0A895YNE6"/>